<evidence type="ECO:0000256" key="1">
    <source>
        <dbReference type="SAM" id="Phobius"/>
    </source>
</evidence>
<sequence length="139" mass="14920">MHNIKSCKCFVLEICTRFFSLPSYLHRIQIILLPSPHCAHLFSESKIKMVFGILEPASNITPSGTNLIESLDNASNPEGAGTQVILVPKPSGSPLDPLNWPRHKKELLFATIVFGACAAGSLGPVVVPGFTAVAVLLDV</sequence>
<keyword evidence="1" id="KW-0812">Transmembrane</keyword>
<dbReference type="EMBL" id="CAJHIA010000025">
    <property type="protein sequence ID" value="CAD6447340.1"/>
    <property type="molecule type" value="Genomic_DNA"/>
</dbReference>
<keyword evidence="1" id="KW-0472">Membrane</keyword>
<dbReference type="AlphaFoldDB" id="A0A8H2ZSC3"/>
<evidence type="ECO:0000313" key="3">
    <source>
        <dbReference type="Proteomes" id="UP000624404"/>
    </source>
</evidence>
<organism evidence="2 3">
    <name type="scientific">Sclerotinia trifoliorum</name>
    <dbReference type="NCBI Taxonomy" id="28548"/>
    <lineage>
        <taxon>Eukaryota</taxon>
        <taxon>Fungi</taxon>
        <taxon>Dikarya</taxon>
        <taxon>Ascomycota</taxon>
        <taxon>Pezizomycotina</taxon>
        <taxon>Leotiomycetes</taxon>
        <taxon>Helotiales</taxon>
        <taxon>Sclerotiniaceae</taxon>
        <taxon>Sclerotinia</taxon>
    </lineage>
</organism>
<keyword evidence="1" id="KW-1133">Transmembrane helix</keyword>
<feature type="transmembrane region" description="Helical" evidence="1">
    <location>
        <begin position="107"/>
        <end position="137"/>
    </location>
</feature>
<accession>A0A8H2ZSC3</accession>
<proteinExistence type="predicted"/>
<name>A0A8H2ZSC3_9HELO</name>
<dbReference type="Proteomes" id="UP000624404">
    <property type="component" value="Unassembled WGS sequence"/>
</dbReference>
<reference evidence="2" key="1">
    <citation type="submission" date="2020-10" db="EMBL/GenBank/DDBJ databases">
        <authorList>
            <person name="Kusch S."/>
        </authorList>
    </citation>
    <scope>NUCLEOTIDE SEQUENCE</scope>
    <source>
        <strain evidence="2">SwB9</strain>
    </source>
</reference>
<comment type="caution">
    <text evidence="2">The sequence shown here is derived from an EMBL/GenBank/DDBJ whole genome shotgun (WGS) entry which is preliminary data.</text>
</comment>
<dbReference type="OrthoDB" id="2585655at2759"/>
<protein>
    <submittedName>
        <fullName evidence="2">Cd5ec8f9-eea9-4797-b5c7-5a60995536e3-CDS</fullName>
    </submittedName>
</protein>
<gene>
    <name evidence="2" type="ORF">SCLTRI_LOCUS7132</name>
</gene>
<keyword evidence="3" id="KW-1185">Reference proteome</keyword>
<evidence type="ECO:0000313" key="2">
    <source>
        <dbReference type="EMBL" id="CAD6447340.1"/>
    </source>
</evidence>